<dbReference type="EMBL" id="CP073249">
    <property type="protein sequence ID" value="QUF03554.1"/>
    <property type="molecule type" value="Genomic_DNA"/>
</dbReference>
<dbReference type="GO" id="GO:0003700">
    <property type="term" value="F:DNA-binding transcription factor activity"/>
    <property type="evidence" value="ECO:0007669"/>
    <property type="project" value="InterPro"/>
</dbReference>
<proteinExistence type="inferred from homology"/>
<dbReference type="GO" id="GO:0003677">
    <property type="term" value="F:DNA binding"/>
    <property type="evidence" value="ECO:0007669"/>
    <property type="project" value="UniProtKB-KW"/>
</dbReference>
<dbReference type="PANTHER" id="PTHR30346">
    <property type="entry name" value="TRANSCRIPTIONAL DUAL REGULATOR HCAR-RELATED"/>
    <property type="match status" value="1"/>
</dbReference>
<dbReference type="FunFam" id="1.10.10.10:FF:000001">
    <property type="entry name" value="LysR family transcriptional regulator"/>
    <property type="match status" value="1"/>
</dbReference>
<keyword evidence="2" id="KW-0805">Transcription regulation</keyword>
<gene>
    <name evidence="6" type="ORF">KCV87_29835</name>
</gene>
<dbReference type="Gene3D" id="1.10.10.10">
    <property type="entry name" value="Winged helix-like DNA-binding domain superfamily/Winged helix DNA-binding domain"/>
    <property type="match status" value="1"/>
</dbReference>
<evidence type="ECO:0000256" key="1">
    <source>
        <dbReference type="ARBA" id="ARBA00009437"/>
    </source>
</evidence>
<reference evidence="6" key="1">
    <citation type="submission" date="2021-04" db="EMBL/GenBank/DDBJ databases">
        <title>Genomic sequence of Actinosynnema pretiosum subsp. pretiosum ATCC 31280 (C-14919).</title>
        <authorList>
            <person name="Bai L."/>
            <person name="Wang X."/>
            <person name="Xiao Y."/>
        </authorList>
    </citation>
    <scope>NUCLEOTIDE SEQUENCE</scope>
    <source>
        <strain evidence="6">ATCC 31280</strain>
    </source>
</reference>
<comment type="similarity">
    <text evidence="1">Belongs to the LysR transcriptional regulatory family.</text>
</comment>
<name>A0AA45L4Z0_9PSEU</name>
<dbReference type="Pfam" id="PF03466">
    <property type="entry name" value="LysR_substrate"/>
    <property type="match status" value="1"/>
</dbReference>
<dbReference type="Gene3D" id="3.40.190.10">
    <property type="entry name" value="Periplasmic binding protein-like II"/>
    <property type="match status" value="2"/>
</dbReference>
<keyword evidence="4" id="KW-0804">Transcription</keyword>
<evidence type="ECO:0000313" key="6">
    <source>
        <dbReference type="EMBL" id="QUF03554.1"/>
    </source>
</evidence>
<dbReference type="PROSITE" id="PS50931">
    <property type="entry name" value="HTH_LYSR"/>
    <property type="match status" value="1"/>
</dbReference>
<organism evidence="6 7">
    <name type="scientific">Actinosynnema pretiosum subsp. pretiosum</name>
    <dbReference type="NCBI Taxonomy" id="103721"/>
    <lineage>
        <taxon>Bacteria</taxon>
        <taxon>Bacillati</taxon>
        <taxon>Actinomycetota</taxon>
        <taxon>Actinomycetes</taxon>
        <taxon>Pseudonocardiales</taxon>
        <taxon>Pseudonocardiaceae</taxon>
        <taxon>Actinosynnema</taxon>
    </lineage>
</organism>
<dbReference type="GO" id="GO:0032993">
    <property type="term" value="C:protein-DNA complex"/>
    <property type="evidence" value="ECO:0007669"/>
    <property type="project" value="TreeGrafter"/>
</dbReference>
<dbReference type="Proteomes" id="UP000677152">
    <property type="component" value="Chromosome"/>
</dbReference>
<dbReference type="PRINTS" id="PR00039">
    <property type="entry name" value="HTHLYSR"/>
</dbReference>
<dbReference type="PANTHER" id="PTHR30346:SF0">
    <property type="entry name" value="HCA OPERON TRANSCRIPTIONAL ACTIVATOR HCAR"/>
    <property type="match status" value="1"/>
</dbReference>
<feature type="domain" description="HTH lysR-type" evidence="5">
    <location>
        <begin position="1"/>
        <end position="60"/>
    </location>
</feature>
<protein>
    <submittedName>
        <fullName evidence="6">LysR family transcriptional regulator</fullName>
    </submittedName>
</protein>
<dbReference type="SUPFAM" id="SSF53850">
    <property type="entry name" value="Periplasmic binding protein-like II"/>
    <property type="match status" value="1"/>
</dbReference>
<dbReference type="InterPro" id="IPR036390">
    <property type="entry name" value="WH_DNA-bd_sf"/>
</dbReference>
<evidence type="ECO:0000259" key="5">
    <source>
        <dbReference type="PROSITE" id="PS50931"/>
    </source>
</evidence>
<dbReference type="SUPFAM" id="SSF46785">
    <property type="entry name" value="Winged helix' DNA-binding domain"/>
    <property type="match status" value="1"/>
</dbReference>
<accession>A0AA45L4Z0</accession>
<evidence type="ECO:0000313" key="7">
    <source>
        <dbReference type="Proteomes" id="UP000677152"/>
    </source>
</evidence>
<evidence type="ECO:0000256" key="3">
    <source>
        <dbReference type="ARBA" id="ARBA00023125"/>
    </source>
</evidence>
<dbReference type="InterPro" id="IPR000847">
    <property type="entry name" value="LysR_HTH_N"/>
</dbReference>
<sequence>MDLETRELRYFVTVAEELHFGRAAERLGMAQPPLSRAIQRLERRLGAVLLERDRRGVALTPAGEVLLREGRAVLDAATAAANRVRRAGGRIVLAVKAGADHELLSRLLPAYRDEPGAAEVEVLLCGIGEQAALLREGRADAALVHRPFDDVAGFDVEELLVEEQVAVLPARHPLARRATLTMAEIADVPDLPLARWPRLEGGYPPGPGPEVRDQAQVSQLIALGLALLVIPASSRAWQWAEHAGVPVVDAPPVTTLIAWQPHSRSQALAGLVRAAVRVGEETGLGVPQHPAMSAGSIK</sequence>
<dbReference type="Pfam" id="PF00126">
    <property type="entry name" value="HTH_1"/>
    <property type="match status" value="1"/>
</dbReference>
<dbReference type="InterPro" id="IPR005119">
    <property type="entry name" value="LysR_subst-bd"/>
</dbReference>
<dbReference type="AlphaFoldDB" id="A0AA45L4Z0"/>
<evidence type="ECO:0000256" key="4">
    <source>
        <dbReference type="ARBA" id="ARBA00023163"/>
    </source>
</evidence>
<dbReference type="InterPro" id="IPR036388">
    <property type="entry name" value="WH-like_DNA-bd_sf"/>
</dbReference>
<evidence type="ECO:0000256" key="2">
    <source>
        <dbReference type="ARBA" id="ARBA00023015"/>
    </source>
</evidence>
<keyword evidence="3" id="KW-0238">DNA-binding</keyword>